<keyword evidence="2" id="KW-1133">Transmembrane helix</keyword>
<feature type="transmembrane region" description="Helical" evidence="2">
    <location>
        <begin position="206"/>
        <end position="223"/>
    </location>
</feature>
<feature type="region of interest" description="Disordered" evidence="1">
    <location>
        <begin position="1"/>
        <end position="93"/>
    </location>
</feature>
<dbReference type="PANTHER" id="PTHR15026:SF0">
    <property type="entry name" value="GUIDED ENTRY OF TAIL-ANCHORED PROTEINS FACTOR CAMLG"/>
    <property type="match status" value="1"/>
</dbReference>
<keyword evidence="2" id="KW-0472">Membrane</keyword>
<sequence>MSAAERRAQRRRKNILENSESRLQRILGSRSSHPDTSQSNLATNGNVSNSSSARNADNSSKNILSIDTEAGDSTTGENKVLPGQKNQGDQTSDTFSVEESICVSLDSKANENSPLDSKVQRVPKVTTARSSENNFPSTPAVDKTLGDECSGFNTAILTRTVFVVILAFSLVIRWTYVNSEVLFPRKGDNSRNDVSNEAVLVQSESMIWPFVALQLLFVCLPSFRQTSKSAFISLLTVALQLCGIPVEFTHRINSIFTALLAVLKDFGVFFFSVVVFHYLVDYSISTGLLKYAMET</sequence>
<feature type="compositionally biased region" description="Low complexity" evidence="1">
    <location>
        <begin position="44"/>
        <end position="62"/>
    </location>
</feature>
<dbReference type="PANTHER" id="PTHR15026">
    <property type="entry name" value="CALCIUM-SIGNAL MODULATING CYCLOPHILIN LIGAND CAML"/>
    <property type="match status" value="1"/>
</dbReference>
<evidence type="ECO:0000313" key="3">
    <source>
        <dbReference type="EMBL" id="PFX33042.1"/>
    </source>
</evidence>
<feature type="transmembrane region" description="Helical" evidence="2">
    <location>
        <begin position="230"/>
        <end position="248"/>
    </location>
</feature>
<organism evidence="3 4">
    <name type="scientific">Stylophora pistillata</name>
    <name type="common">Smooth cauliflower coral</name>
    <dbReference type="NCBI Taxonomy" id="50429"/>
    <lineage>
        <taxon>Eukaryota</taxon>
        <taxon>Metazoa</taxon>
        <taxon>Cnidaria</taxon>
        <taxon>Anthozoa</taxon>
        <taxon>Hexacorallia</taxon>
        <taxon>Scleractinia</taxon>
        <taxon>Astrocoeniina</taxon>
        <taxon>Pocilloporidae</taxon>
        <taxon>Stylophora</taxon>
    </lineage>
</organism>
<feature type="region of interest" description="Disordered" evidence="1">
    <location>
        <begin position="108"/>
        <end position="139"/>
    </location>
</feature>
<dbReference type="OrthoDB" id="5969632at2759"/>
<dbReference type="GO" id="GO:0043529">
    <property type="term" value="C:GET complex"/>
    <property type="evidence" value="ECO:0007669"/>
    <property type="project" value="TreeGrafter"/>
</dbReference>
<keyword evidence="2" id="KW-0812">Transmembrane</keyword>
<evidence type="ECO:0000256" key="1">
    <source>
        <dbReference type="SAM" id="MobiDB-lite"/>
    </source>
</evidence>
<evidence type="ECO:0000256" key="2">
    <source>
        <dbReference type="SAM" id="Phobius"/>
    </source>
</evidence>
<feature type="compositionally biased region" description="Polar residues" evidence="1">
    <location>
        <begin position="127"/>
        <end position="137"/>
    </location>
</feature>
<proteinExistence type="predicted"/>
<feature type="compositionally biased region" description="Polar residues" evidence="1">
    <location>
        <begin position="84"/>
        <end position="93"/>
    </location>
</feature>
<reference evidence="4" key="1">
    <citation type="journal article" date="2017" name="bioRxiv">
        <title>Comparative analysis of the genomes of Stylophora pistillata and Acropora digitifera provides evidence for extensive differences between species of corals.</title>
        <authorList>
            <person name="Voolstra C.R."/>
            <person name="Li Y."/>
            <person name="Liew Y.J."/>
            <person name="Baumgarten S."/>
            <person name="Zoccola D."/>
            <person name="Flot J.-F."/>
            <person name="Tambutte S."/>
            <person name="Allemand D."/>
            <person name="Aranda M."/>
        </authorList>
    </citation>
    <scope>NUCLEOTIDE SEQUENCE [LARGE SCALE GENOMIC DNA]</scope>
</reference>
<feature type="compositionally biased region" description="Polar residues" evidence="1">
    <location>
        <begin position="29"/>
        <end position="43"/>
    </location>
</feature>
<gene>
    <name evidence="3" type="primary">CAMLG</name>
    <name evidence="3" type="ORF">AWC38_SpisGene2123</name>
</gene>
<feature type="transmembrane region" description="Helical" evidence="2">
    <location>
        <begin position="254"/>
        <end position="280"/>
    </location>
</feature>
<name>A0A2B4SWS8_STYPI</name>
<dbReference type="EMBL" id="LSMT01000016">
    <property type="protein sequence ID" value="PFX33042.1"/>
    <property type="molecule type" value="Genomic_DNA"/>
</dbReference>
<dbReference type="STRING" id="50429.A0A2B4SWS8"/>
<dbReference type="AlphaFoldDB" id="A0A2B4SWS8"/>
<keyword evidence="4" id="KW-1185">Reference proteome</keyword>
<dbReference type="GO" id="GO:0071816">
    <property type="term" value="P:tail-anchored membrane protein insertion into ER membrane"/>
    <property type="evidence" value="ECO:0007669"/>
    <property type="project" value="TreeGrafter"/>
</dbReference>
<dbReference type="Pfam" id="PF14963">
    <property type="entry name" value="Get2_like"/>
    <property type="match status" value="2"/>
</dbReference>
<evidence type="ECO:0000313" key="4">
    <source>
        <dbReference type="Proteomes" id="UP000225706"/>
    </source>
</evidence>
<feature type="transmembrane region" description="Helical" evidence="2">
    <location>
        <begin position="156"/>
        <end position="176"/>
    </location>
</feature>
<protein>
    <submittedName>
        <fullName evidence="3">Calcium signal-modulating cyclophilin ligand</fullName>
    </submittedName>
</protein>
<dbReference type="InterPro" id="IPR016719">
    <property type="entry name" value="CAMLG"/>
</dbReference>
<dbReference type="Proteomes" id="UP000225706">
    <property type="component" value="Unassembled WGS sequence"/>
</dbReference>
<accession>A0A2B4SWS8</accession>
<comment type="caution">
    <text evidence="3">The sequence shown here is derived from an EMBL/GenBank/DDBJ whole genome shotgun (WGS) entry which is preliminary data.</text>
</comment>